<sequence>MTSLAPHDAAAPAAASGRAGTGRRRTRSRPVLGAAGVLTFLLIWELASRTGLVNGEYLPPASEVLAAFGANLALTGFWSGVGYTVLAWLLGMLIAFLLATPLGIVIGLSPFLQRATRSTVEFLRPIPSVGLIPLAVLAIAQPLQQSLLIITYGAFWQIFIQVLYGVADVDSVAMSTARSYGFTRWQRVRDVILPTMLPYLLTGVRLAASVALILTVTAELVIGSSPGLGRHIALASESGLYASTYALVLATGLLGLLINAGVRWGERRLLSWHQSVRGELL</sequence>
<gene>
    <name evidence="10" type="ORF">B4915_09975</name>
</gene>
<evidence type="ECO:0000256" key="5">
    <source>
        <dbReference type="ARBA" id="ARBA00022989"/>
    </source>
</evidence>
<feature type="domain" description="ABC transmembrane type-1" evidence="9">
    <location>
        <begin position="81"/>
        <end position="262"/>
    </location>
</feature>
<dbReference type="PROSITE" id="PS50928">
    <property type="entry name" value="ABC_TM1"/>
    <property type="match status" value="1"/>
</dbReference>
<keyword evidence="2 7" id="KW-0813">Transport</keyword>
<dbReference type="SUPFAM" id="SSF161098">
    <property type="entry name" value="MetI-like"/>
    <property type="match status" value="1"/>
</dbReference>
<evidence type="ECO:0000256" key="4">
    <source>
        <dbReference type="ARBA" id="ARBA00022692"/>
    </source>
</evidence>
<keyword evidence="4 7" id="KW-0812">Transmembrane</keyword>
<comment type="caution">
    <text evidence="10">The sequence shown here is derived from an EMBL/GenBank/DDBJ whole genome shotgun (WGS) entry which is preliminary data.</text>
</comment>
<feature type="transmembrane region" description="Helical" evidence="7">
    <location>
        <begin position="122"/>
        <end position="140"/>
    </location>
</feature>
<dbReference type="RefSeq" id="WP_105805623.1">
    <property type="nucleotide sequence ID" value="NZ_MWZD01000017.1"/>
</dbReference>
<feature type="compositionally biased region" description="Low complexity" evidence="8">
    <location>
        <begin position="9"/>
        <end position="18"/>
    </location>
</feature>
<evidence type="ECO:0000256" key="1">
    <source>
        <dbReference type="ARBA" id="ARBA00004651"/>
    </source>
</evidence>
<feature type="transmembrane region" description="Helical" evidence="7">
    <location>
        <begin position="85"/>
        <end position="110"/>
    </location>
</feature>
<keyword evidence="3" id="KW-1003">Cell membrane</keyword>
<dbReference type="OrthoDB" id="5458199at2"/>
<feature type="transmembrane region" description="Helical" evidence="7">
    <location>
        <begin position="31"/>
        <end position="47"/>
    </location>
</feature>
<reference evidence="10 11" key="1">
    <citation type="journal article" date="2017" name="New Microbes New Infect">
        <title>Genome sequence of 'Leucobacter massiliensis' sp. nov. isolated from human pharynx after travel to the 2014 Hajj.</title>
        <authorList>
            <person name="Leangapichart T."/>
            <person name="Gautret P."/>
            <person name="Nguyen T.T."/>
            <person name="Armstrong N."/>
            <person name="Rolain J.M."/>
        </authorList>
    </citation>
    <scope>NUCLEOTIDE SEQUENCE [LARGE SCALE GENOMIC DNA]</scope>
    <source>
        <strain evidence="10 11">122RC15</strain>
    </source>
</reference>
<evidence type="ECO:0000256" key="8">
    <source>
        <dbReference type="SAM" id="MobiDB-lite"/>
    </source>
</evidence>
<comment type="similarity">
    <text evidence="7">Belongs to the binding-protein-dependent transport system permease family.</text>
</comment>
<feature type="transmembrane region" description="Helical" evidence="7">
    <location>
        <begin position="242"/>
        <end position="262"/>
    </location>
</feature>
<protein>
    <submittedName>
        <fullName evidence="10">ABC transporter permease</fullName>
    </submittedName>
</protein>
<dbReference type="Gene3D" id="1.10.3720.10">
    <property type="entry name" value="MetI-like"/>
    <property type="match status" value="1"/>
</dbReference>
<evidence type="ECO:0000256" key="6">
    <source>
        <dbReference type="ARBA" id="ARBA00023136"/>
    </source>
</evidence>
<feature type="transmembrane region" description="Helical" evidence="7">
    <location>
        <begin position="197"/>
        <end position="222"/>
    </location>
</feature>
<organism evidence="10 11">
    <name type="scientific">Leucobacter massiliensis</name>
    <dbReference type="NCBI Taxonomy" id="1686285"/>
    <lineage>
        <taxon>Bacteria</taxon>
        <taxon>Bacillati</taxon>
        <taxon>Actinomycetota</taxon>
        <taxon>Actinomycetes</taxon>
        <taxon>Micrococcales</taxon>
        <taxon>Microbacteriaceae</taxon>
        <taxon>Leucobacter</taxon>
    </lineage>
</organism>
<keyword evidence="11" id="KW-1185">Reference proteome</keyword>
<dbReference type="GO" id="GO:0055085">
    <property type="term" value="P:transmembrane transport"/>
    <property type="evidence" value="ECO:0007669"/>
    <property type="project" value="InterPro"/>
</dbReference>
<dbReference type="Proteomes" id="UP000238650">
    <property type="component" value="Unassembled WGS sequence"/>
</dbReference>
<dbReference type="GO" id="GO:0005886">
    <property type="term" value="C:plasma membrane"/>
    <property type="evidence" value="ECO:0007669"/>
    <property type="project" value="UniProtKB-SubCell"/>
</dbReference>
<accession>A0A2S9QNK6</accession>
<evidence type="ECO:0000256" key="7">
    <source>
        <dbReference type="RuleBase" id="RU363032"/>
    </source>
</evidence>
<evidence type="ECO:0000259" key="9">
    <source>
        <dbReference type="PROSITE" id="PS50928"/>
    </source>
</evidence>
<dbReference type="InterPro" id="IPR000515">
    <property type="entry name" value="MetI-like"/>
</dbReference>
<proteinExistence type="inferred from homology"/>
<keyword evidence="6 7" id="KW-0472">Membrane</keyword>
<comment type="subcellular location">
    <subcellularLocation>
        <location evidence="1 7">Cell membrane</location>
        <topology evidence="1 7">Multi-pass membrane protein</topology>
    </subcellularLocation>
</comment>
<evidence type="ECO:0000313" key="11">
    <source>
        <dbReference type="Proteomes" id="UP000238650"/>
    </source>
</evidence>
<dbReference type="PANTHER" id="PTHR30151">
    <property type="entry name" value="ALKANE SULFONATE ABC TRANSPORTER-RELATED, MEMBRANE SUBUNIT"/>
    <property type="match status" value="1"/>
</dbReference>
<keyword evidence="5 7" id="KW-1133">Transmembrane helix</keyword>
<evidence type="ECO:0000256" key="2">
    <source>
        <dbReference type="ARBA" id="ARBA00022448"/>
    </source>
</evidence>
<evidence type="ECO:0000256" key="3">
    <source>
        <dbReference type="ARBA" id="ARBA00022475"/>
    </source>
</evidence>
<dbReference type="CDD" id="cd06261">
    <property type="entry name" value="TM_PBP2"/>
    <property type="match status" value="1"/>
</dbReference>
<feature type="transmembrane region" description="Helical" evidence="7">
    <location>
        <begin position="146"/>
        <end position="167"/>
    </location>
</feature>
<feature type="region of interest" description="Disordered" evidence="8">
    <location>
        <begin position="1"/>
        <end position="26"/>
    </location>
</feature>
<dbReference type="InterPro" id="IPR035906">
    <property type="entry name" value="MetI-like_sf"/>
</dbReference>
<name>A0A2S9QNK6_9MICO</name>
<dbReference type="Pfam" id="PF00528">
    <property type="entry name" value="BPD_transp_1"/>
    <property type="match status" value="1"/>
</dbReference>
<dbReference type="EMBL" id="MWZD01000017">
    <property type="protein sequence ID" value="PRI11171.1"/>
    <property type="molecule type" value="Genomic_DNA"/>
</dbReference>
<evidence type="ECO:0000313" key="10">
    <source>
        <dbReference type="EMBL" id="PRI11171.1"/>
    </source>
</evidence>
<dbReference type="PANTHER" id="PTHR30151:SF38">
    <property type="entry name" value="ALIPHATIC SULFONATES TRANSPORT PERMEASE PROTEIN SSUC-RELATED"/>
    <property type="match status" value="1"/>
</dbReference>
<dbReference type="AlphaFoldDB" id="A0A2S9QNK6"/>